<sequence>MREIAILKVDLAALVNNNELQLEGFKRGLEALLKLLAKGMKPVLVVQANNAVQANRTLVSPSALIGQTRVIAQWVAMLGAAHLVGAQLVVERGRSGGDVQLAQTVATLGVLTELGAIPILMHNELTWITGRSNTYGWDLAASLANAFRTTVVEPKQEGEQVRETDHVSA</sequence>
<dbReference type="EMBL" id="JACARY010000040">
    <property type="protein sequence ID" value="NWD96500.1"/>
    <property type="molecule type" value="Genomic_DNA"/>
</dbReference>
<proteinExistence type="predicted"/>
<reference evidence="1 2" key="1">
    <citation type="submission" date="2020-04" db="EMBL/GenBank/DDBJ databases">
        <title>Molecular characterization of pseudomonads from Agaricus bisporus reveal novel blotch 2 pathogens in Western Europe.</title>
        <authorList>
            <person name="Taparia T."/>
            <person name="Krijger M."/>
            <person name="Haynes E."/>
            <person name="Elpinstone J.G."/>
            <person name="Noble R."/>
            <person name="Van Der Wolf J."/>
        </authorList>
    </citation>
    <scope>NUCLEOTIDE SEQUENCE [LARGE SCALE GENOMIC DNA]</scope>
    <source>
        <strain evidence="1 2">P7774</strain>
    </source>
</reference>
<dbReference type="Proteomes" id="UP000572863">
    <property type="component" value="Unassembled WGS sequence"/>
</dbReference>
<gene>
    <name evidence="1" type="ORF">HX871_18930</name>
</gene>
<evidence type="ECO:0000313" key="1">
    <source>
        <dbReference type="EMBL" id="NWD96500.1"/>
    </source>
</evidence>
<dbReference type="RefSeq" id="WP_016977333.1">
    <property type="nucleotide sequence ID" value="NZ_JACAQO010000034.1"/>
</dbReference>
<evidence type="ECO:0000313" key="2">
    <source>
        <dbReference type="Proteomes" id="UP000572863"/>
    </source>
</evidence>
<keyword evidence="2" id="KW-1185">Reference proteome</keyword>
<name>A0ABX2R154_9PSED</name>
<accession>A0ABX2R154</accession>
<dbReference type="PRINTS" id="PR00474">
    <property type="entry name" value="GLU5KINASE"/>
</dbReference>
<organism evidence="1 2">
    <name type="scientific">Pseudomonas reactans</name>
    <dbReference type="NCBI Taxonomy" id="117680"/>
    <lineage>
        <taxon>Bacteria</taxon>
        <taxon>Pseudomonadati</taxon>
        <taxon>Pseudomonadota</taxon>
        <taxon>Gammaproteobacteria</taxon>
        <taxon>Pseudomonadales</taxon>
        <taxon>Pseudomonadaceae</taxon>
        <taxon>Pseudomonas</taxon>
    </lineage>
</organism>
<dbReference type="InterPro" id="IPR001057">
    <property type="entry name" value="Glu/AcGlu_kinase"/>
</dbReference>
<comment type="caution">
    <text evidence="1">The sequence shown here is derived from an EMBL/GenBank/DDBJ whole genome shotgun (WGS) entry which is preliminary data.</text>
</comment>
<protein>
    <submittedName>
        <fullName evidence="1">Uncharacterized protein</fullName>
    </submittedName>
</protein>